<evidence type="ECO:0000256" key="4">
    <source>
        <dbReference type="ARBA" id="ARBA00023002"/>
    </source>
</evidence>
<dbReference type="GO" id="GO:0020037">
    <property type="term" value="F:heme binding"/>
    <property type="evidence" value="ECO:0007669"/>
    <property type="project" value="InterPro"/>
</dbReference>
<dbReference type="EMBL" id="JH793038">
    <property type="protein sequence ID" value="ELQ33193.1"/>
    <property type="molecule type" value="Genomic_DNA"/>
</dbReference>
<dbReference type="PRINTS" id="PR00385">
    <property type="entry name" value="P450"/>
</dbReference>
<dbReference type="AlphaFoldDB" id="A0AA97NN12"/>
<dbReference type="GO" id="GO:0016705">
    <property type="term" value="F:oxidoreductase activity, acting on paired donors, with incorporation or reduction of molecular oxygen"/>
    <property type="evidence" value="ECO:0007669"/>
    <property type="project" value="InterPro"/>
</dbReference>
<dbReference type="InterPro" id="IPR047146">
    <property type="entry name" value="Cyt_P450_E_CYP52_fungi"/>
</dbReference>
<dbReference type="PANTHER" id="PTHR24287:SF5">
    <property type="entry name" value="P450, PUTATIVE (EUROFUNG)-RELATED"/>
    <property type="match status" value="1"/>
</dbReference>
<dbReference type="GO" id="GO:0005506">
    <property type="term" value="F:iron ion binding"/>
    <property type="evidence" value="ECO:0007669"/>
    <property type="project" value="InterPro"/>
</dbReference>
<feature type="binding site" description="axial binding residue" evidence="7">
    <location>
        <position position="1015"/>
    </location>
    <ligand>
        <name>heme</name>
        <dbReference type="ChEBI" id="CHEBI:30413"/>
    </ligand>
    <ligandPart>
        <name>Fe</name>
        <dbReference type="ChEBI" id="CHEBI:18248"/>
    </ligandPart>
</feature>
<dbReference type="InterPro" id="IPR017972">
    <property type="entry name" value="Cyt_P450_CS"/>
</dbReference>
<evidence type="ECO:0000256" key="1">
    <source>
        <dbReference type="ARBA" id="ARBA00001971"/>
    </source>
</evidence>
<dbReference type="PROSITE" id="PS00086">
    <property type="entry name" value="CYTOCHROME_P450"/>
    <property type="match status" value="2"/>
</dbReference>
<dbReference type="InterPro" id="IPR001128">
    <property type="entry name" value="Cyt_P450"/>
</dbReference>
<dbReference type="SUPFAM" id="SSF48264">
    <property type="entry name" value="Cytochrome P450"/>
    <property type="match status" value="2"/>
</dbReference>
<dbReference type="InterPro" id="IPR036396">
    <property type="entry name" value="Cyt_P450_sf"/>
</dbReference>
<dbReference type="InterPro" id="IPR002401">
    <property type="entry name" value="Cyt_P450_E_grp-I"/>
</dbReference>
<name>A0AA97NN12_PYRO3</name>
<comment type="similarity">
    <text evidence="2">Belongs to the cytochrome P450 family.</text>
</comment>
<reference evidence="8" key="1">
    <citation type="journal article" date="2012" name="PLoS Genet.">
        <title>Comparative analysis of the genomes of two field isolates of the rice blast fungus Magnaporthe oryzae.</title>
        <authorList>
            <person name="Xue M."/>
            <person name="Yang J."/>
            <person name="Li Z."/>
            <person name="Hu S."/>
            <person name="Yao N."/>
            <person name="Dean R.A."/>
            <person name="Zhao W."/>
            <person name="Shen M."/>
            <person name="Zhang H."/>
            <person name="Li C."/>
            <person name="Liu L."/>
            <person name="Cao L."/>
            <person name="Xu X."/>
            <person name="Xing Y."/>
            <person name="Hsiang T."/>
            <person name="Zhang Z."/>
            <person name="Xu J.R."/>
            <person name="Peng Y.L."/>
        </authorList>
    </citation>
    <scope>NUCLEOTIDE SEQUENCE</scope>
    <source>
        <strain evidence="8">Y34</strain>
    </source>
</reference>
<dbReference type="Proteomes" id="UP000011086">
    <property type="component" value="Unassembled WGS sequence"/>
</dbReference>
<evidence type="ECO:0000256" key="2">
    <source>
        <dbReference type="ARBA" id="ARBA00010617"/>
    </source>
</evidence>
<evidence type="ECO:0000313" key="8">
    <source>
        <dbReference type="EMBL" id="ELQ33193.1"/>
    </source>
</evidence>
<keyword evidence="6" id="KW-0503">Monooxygenase</keyword>
<gene>
    <name evidence="8" type="ORF">OOU_Y34scaffold00989g2</name>
</gene>
<organism evidence="8">
    <name type="scientific">Pyricularia oryzae (strain Y34)</name>
    <name type="common">Rice blast fungus</name>
    <name type="synonym">Magnaporthe oryzae</name>
    <dbReference type="NCBI Taxonomy" id="1143189"/>
    <lineage>
        <taxon>Eukaryota</taxon>
        <taxon>Fungi</taxon>
        <taxon>Dikarya</taxon>
        <taxon>Ascomycota</taxon>
        <taxon>Pezizomycotina</taxon>
        <taxon>Sordariomycetes</taxon>
        <taxon>Sordariomycetidae</taxon>
        <taxon>Magnaporthales</taxon>
        <taxon>Pyriculariaceae</taxon>
        <taxon>Pyricularia</taxon>
    </lineage>
</organism>
<keyword evidence="5 7" id="KW-0408">Iron</keyword>
<keyword evidence="4" id="KW-0560">Oxidoreductase</keyword>
<evidence type="ECO:0000256" key="7">
    <source>
        <dbReference type="PIRSR" id="PIRSR602401-1"/>
    </source>
</evidence>
<dbReference type="GO" id="GO:0004497">
    <property type="term" value="F:monooxygenase activity"/>
    <property type="evidence" value="ECO:0007669"/>
    <property type="project" value="UniProtKB-KW"/>
</dbReference>
<evidence type="ECO:0000256" key="6">
    <source>
        <dbReference type="ARBA" id="ARBA00023033"/>
    </source>
</evidence>
<dbReference type="PRINTS" id="PR00463">
    <property type="entry name" value="EP450I"/>
</dbReference>
<protein>
    <recommendedName>
        <fullName evidence="9">Cytochrome P450</fullName>
    </recommendedName>
</protein>
<accession>A0AA97NN12</accession>
<keyword evidence="7" id="KW-0349">Heme</keyword>
<evidence type="ECO:0008006" key="9">
    <source>
        <dbReference type="Google" id="ProtNLM"/>
    </source>
</evidence>
<dbReference type="PANTHER" id="PTHR24287">
    <property type="entry name" value="P450, PUTATIVE (EUROFUNG)-RELATED"/>
    <property type="match status" value="1"/>
</dbReference>
<evidence type="ECO:0000256" key="3">
    <source>
        <dbReference type="ARBA" id="ARBA00022723"/>
    </source>
</evidence>
<proteinExistence type="inferred from homology"/>
<sequence length="1082" mass="122345">MIQKYGGHAVKFSFSNSPLDNIFGLRFAWEFYRHGRRDEYLKFTHRSFAQSGAGRANPYTYEVNLGGVRTIWTADPENIKAMLGSQFEDYGRGKAFQSRWHDLLGTGIFNADGREWHDSRHRLRPLFNRQRVSNLDSFERQIQIMINRHLGGGRTVDLKDVISRFALDAIGDYAMGFQVNALADRKNDFLDALERIKTIQNIKECAGPLSWLVPTPGFKRDLKVLDDFMEPLIEHAASLPQSVLDEMEKTDHGWTYVKACASVSRDRHFLKYELMSVILAGRDTVSGTLVWTFLELVKRPDLMADLRREIENTVGIGRDAPRPTHDDLRSMRLVKNTLNETLRLYPTVSLNLRTALRDTSLPRGNDHDGNKPVGLAEGTPVIFSSHILQLSPETYEQSPPGTSPPHVFDPYRWEEWKPKPWTYIPFGGGPRICIGQEFALAEMAFLLVRLLQNYSRLEMRCEMRGNSDEGWERPNGSASIVEQFMMEKGRVRISGDVTLSPRDKDSQLVKIISTKPTMIVTIPVLLATYILYWTVRLVKNILRANATGLPVRWTPVAPTNPFWIVLGKPTSRVLRAILPSFLSNWTYFSTFDWHWLDRLYLDFEVHEKNGDTFLHATPSGLMLHTRDPQVAQQILHTCPKPDDVAKSLELCGPNLVSSSEVDWPRHRKVTVSTLSDRNNRLVWSETVRQTLNVLQSYQPGHGEIIDPEGDIRRIYLNMFSAVCFGRPLDAEKEPGETTDGKLPGGHKRSYRYCLETSLRDIFILHTVPSWIKYLPPALVPHKISEFFAASREMMQYLDEMIRRCQDEAQEGGEESKSGDNLLRITVRSGLQSNTKEPQGRSYLSKEEVRGNLLIYSLAGHESNAHTLTYALYLLAACPDVQDWLAEELAAITLLDGQLSAEETYFGIMAKLPRTLAVMYETLRLYPSIIFLPKTTASRSVSIDLGHVEGQSKAIIPPNTNIWVNMCGMQVLPEVWGDDARTFRPSRWINSSGQLAAPSLVAGSAYVAWGGGKRVCPGQRFSQAAFGASVVALLTGGKRVHVVPREGEEEGMARRRVLEVLDDSFVGTTIHMRRAGDVKLVVA</sequence>
<comment type="cofactor">
    <cofactor evidence="1 7">
        <name>heme</name>
        <dbReference type="ChEBI" id="CHEBI:30413"/>
    </cofactor>
</comment>
<keyword evidence="3 7" id="KW-0479">Metal-binding</keyword>
<dbReference type="Pfam" id="PF00067">
    <property type="entry name" value="p450"/>
    <property type="match status" value="2"/>
</dbReference>
<evidence type="ECO:0000256" key="5">
    <source>
        <dbReference type="ARBA" id="ARBA00023004"/>
    </source>
</evidence>
<dbReference type="Gene3D" id="1.10.630.10">
    <property type="entry name" value="Cytochrome P450"/>
    <property type="match status" value="2"/>
</dbReference>